<dbReference type="PANTHER" id="PTHR43666:SF1">
    <property type="entry name" value="CONSERVED PROTEIN"/>
    <property type="match status" value="1"/>
</dbReference>
<reference evidence="3" key="1">
    <citation type="submission" date="2021-11" db="EMBL/GenBank/DDBJ databases">
        <title>Streptomyces corallinus and Kineosporia corallina sp. nov., two new coral-derived marine actinobacteria.</title>
        <authorList>
            <person name="Buangrab K."/>
            <person name="Sutthacheep M."/>
            <person name="Yeemin T."/>
            <person name="Harunari E."/>
            <person name="Igarashi Y."/>
            <person name="Sripreechasak P."/>
            <person name="Kanchanasin P."/>
            <person name="Tanasupawat S."/>
            <person name="Phongsopitanun W."/>
        </authorList>
    </citation>
    <scope>NUCLEOTIDE SEQUENCE</scope>
    <source>
        <strain evidence="3">JCM 31032</strain>
    </source>
</reference>
<keyword evidence="4" id="KW-1185">Reference proteome</keyword>
<name>A0A9X1STU9_9ACTN</name>
<gene>
    <name evidence="3" type="ORF">LR394_15330</name>
</gene>
<dbReference type="RefSeq" id="WP_231442317.1">
    <property type="nucleotide sequence ID" value="NZ_JAJOMB010000007.1"/>
</dbReference>
<dbReference type="SUPFAM" id="SSF111283">
    <property type="entry name" value="Putative modulator of DNA gyrase, PmbA/TldD"/>
    <property type="match status" value="1"/>
</dbReference>
<dbReference type="InterPro" id="IPR045569">
    <property type="entry name" value="Metalloprtase-TldD/E_C"/>
</dbReference>
<evidence type="ECO:0000313" key="3">
    <source>
        <dbReference type="EMBL" id="MCD5312279.1"/>
    </source>
</evidence>
<dbReference type="EMBL" id="JAJOMB010000007">
    <property type="protein sequence ID" value="MCD5312279.1"/>
    <property type="molecule type" value="Genomic_DNA"/>
</dbReference>
<comment type="caution">
    <text evidence="3">The sequence shown here is derived from an EMBL/GenBank/DDBJ whole genome shotgun (WGS) entry which is preliminary data.</text>
</comment>
<organism evidence="3 4">
    <name type="scientific">Kineosporia babensis</name>
    <dbReference type="NCBI Taxonomy" id="499548"/>
    <lineage>
        <taxon>Bacteria</taxon>
        <taxon>Bacillati</taxon>
        <taxon>Actinomycetota</taxon>
        <taxon>Actinomycetes</taxon>
        <taxon>Kineosporiales</taxon>
        <taxon>Kineosporiaceae</taxon>
        <taxon>Kineosporia</taxon>
    </lineage>
</organism>
<accession>A0A9X1STU9</accession>
<feature type="domain" description="Metalloprotease TldD/E central" evidence="2">
    <location>
        <begin position="138"/>
        <end position="215"/>
    </location>
</feature>
<dbReference type="InterPro" id="IPR045570">
    <property type="entry name" value="Metalloprtase-TldD/E_cen_dom"/>
</dbReference>
<dbReference type="GO" id="GO:0006508">
    <property type="term" value="P:proteolysis"/>
    <property type="evidence" value="ECO:0007669"/>
    <property type="project" value="InterPro"/>
</dbReference>
<feature type="domain" description="Metalloprotease TldD/E C-terminal" evidence="1">
    <location>
        <begin position="223"/>
        <end position="456"/>
    </location>
</feature>
<sequence>MSAGFVEIALAEVKALGPDLGAAVLVSQSSTVNLRWALSGLTTNGLTSSRSVTVIVGAPVSGGTGAGVLSREGLDAEGVRALVRDTVALAREAEPAEDAAPFVTGEELPGFADPAAETGASTLAGVAEALGEVFGRSRAQQRESFGFALHEVVTTWLGTSGGLRYRHEQPRGTIELTGKAGARSRSAYLAGATRDFSDVDVLAMDDEIATRLRWQERQIEVKPGRYTTVLPPTSTADLMIYYLWSSDARTAHEGRSVFSRTGGGTRVGEQISSTPLSLLSDPHHFGLGCADRVLSTSSSPMASVFDNGLDAPSATWLERGTISALPTTRHTAGLTGLPVNPPADNLILTGEGGTGSTLDLLEGVSNGLLLSSMWYIREVDPQTLLLTGLTRDGVYVVENGEVVGATSNFRYNESPVDLLGRVEAYGASEICLSREWGEWFTRTAMPALRISDFNMSTVAEGS</sequence>
<dbReference type="Pfam" id="PF19289">
    <property type="entry name" value="PmbA_TldD_3rd"/>
    <property type="match status" value="1"/>
</dbReference>
<dbReference type="PANTHER" id="PTHR43666">
    <property type="entry name" value="TLDD PROTEIN"/>
    <property type="match status" value="1"/>
</dbReference>
<evidence type="ECO:0000259" key="1">
    <source>
        <dbReference type="Pfam" id="PF19289"/>
    </source>
</evidence>
<evidence type="ECO:0000259" key="2">
    <source>
        <dbReference type="Pfam" id="PF19290"/>
    </source>
</evidence>
<dbReference type="InterPro" id="IPR036059">
    <property type="entry name" value="TldD/PmbA_sf"/>
</dbReference>
<proteinExistence type="predicted"/>
<dbReference type="AlphaFoldDB" id="A0A9X1STU9"/>
<dbReference type="Gene3D" id="3.30.2290.10">
    <property type="entry name" value="PmbA/TldD superfamily"/>
    <property type="match status" value="1"/>
</dbReference>
<protein>
    <submittedName>
        <fullName evidence="3">Metallopeptidase TldD-related protein</fullName>
    </submittedName>
</protein>
<dbReference type="GO" id="GO:0008237">
    <property type="term" value="F:metallopeptidase activity"/>
    <property type="evidence" value="ECO:0007669"/>
    <property type="project" value="InterPro"/>
</dbReference>
<evidence type="ECO:0000313" key="4">
    <source>
        <dbReference type="Proteomes" id="UP001138997"/>
    </source>
</evidence>
<dbReference type="Proteomes" id="UP001138997">
    <property type="component" value="Unassembled WGS sequence"/>
</dbReference>
<dbReference type="InterPro" id="IPR035068">
    <property type="entry name" value="TldD/PmbA_N"/>
</dbReference>
<dbReference type="Pfam" id="PF19290">
    <property type="entry name" value="PmbA_TldD_2nd"/>
    <property type="match status" value="1"/>
</dbReference>